<organism evidence="1 2">
    <name type="scientific">Lysobacter niastensis</name>
    <dbReference type="NCBI Taxonomy" id="380629"/>
    <lineage>
        <taxon>Bacteria</taxon>
        <taxon>Pseudomonadati</taxon>
        <taxon>Pseudomonadota</taxon>
        <taxon>Gammaproteobacteria</taxon>
        <taxon>Lysobacterales</taxon>
        <taxon>Lysobacteraceae</taxon>
        <taxon>Lysobacter</taxon>
    </lineage>
</organism>
<evidence type="ECO:0000313" key="1">
    <source>
        <dbReference type="EMBL" id="MDR7133912.1"/>
    </source>
</evidence>
<protein>
    <submittedName>
        <fullName evidence="1">Uncharacterized protein</fullName>
    </submittedName>
</protein>
<comment type="caution">
    <text evidence="1">The sequence shown here is derived from an EMBL/GenBank/DDBJ whole genome shotgun (WGS) entry which is preliminary data.</text>
</comment>
<dbReference type="Proteomes" id="UP001251524">
    <property type="component" value="Unassembled WGS sequence"/>
</dbReference>
<gene>
    <name evidence="1" type="ORF">J2X06_001096</name>
</gene>
<keyword evidence="2" id="KW-1185">Reference proteome</keyword>
<proteinExistence type="predicted"/>
<accession>A0ABU1W8W8</accession>
<dbReference type="EMBL" id="JAVDVY010000001">
    <property type="protein sequence ID" value="MDR7133912.1"/>
    <property type="molecule type" value="Genomic_DNA"/>
</dbReference>
<sequence length="72" mass="7725">MSTVQWHELGEVGVRLSHICAVSIVKPNGADGFGYTVHMIGGQNFNILFGEQSAAETSRDKLIQILADLVPG</sequence>
<name>A0ABU1W8W8_9GAMM</name>
<reference evidence="1 2" key="1">
    <citation type="submission" date="2023-07" db="EMBL/GenBank/DDBJ databases">
        <title>Sorghum-associated microbial communities from plants grown in Nebraska, USA.</title>
        <authorList>
            <person name="Schachtman D."/>
        </authorList>
    </citation>
    <scope>NUCLEOTIDE SEQUENCE [LARGE SCALE GENOMIC DNA]</scope>
    <source>
        <strain evidence="1 2">BE198</strain>
    </source>
</reference>
<evidence type="ECO:0000313" key="2">
    <source>
        <dbReference type="Proteomes" id="UP001251524"/>
    </source>
</evidence>